<dbReference type="Gene3D" id="1.50.10.20">
    <property type="match status" value="1"/>
</dbReference>
<dbReference type="EMBL" id="LSBJ02000002">
    <property type="protein sequence ID" value="OAQ70771.1"/>
    <property type="molecule type" value="Genomic_DNA"/>
</dbReference>
<dbReference type="InterPro" id="IPR008930">
    <property type="entry name" value="Terpenoid_cyclase/PrenylTrfase"/>
</dbReference>
<comment type="caution">
    <text evidence="1">The sequence shown here is derived from an EMBL/GenBank/DDBJ whole genome shotgun (WGS) entry which is preliminary data.</text>
</comment>
<dbReference type="AlphaFoldDB" id="A0A179G083"/>
<evidence type="ECO:0000313" key="2">
    <source>
        <dbReference type="Proteomes" id="UP000078397"/>
    </source>
</evidence>
<proteinExistence type="predicted"/>
<sequence>MTSENPTIAWLLKSDVAIQWQVMRDLLDAPEAEWSPVRSRVEHEGWGKELLSHQDEDGRWAGGCFVPPDTTREEWQSAQPWTATYPSLSQLREFGLDPESARTKKTVHLIGKSAQWDEGNQPFWEGEVEECINGQTVANGAYFGVDVSGIVNRLLGERQEDGGWNCERAEGSVRSSFATTINVLEGFLEYERTTGNAEVRKARKSAEEYLLKRHLFKRLTTGEPADEQFLKLLYPTRWRYDVLRALDYFRAASRVTGDTPDGRLKEAVEVVRSKRRDDGTWAAEWEVKGRVWFRVDEGVGTASPWITLRALRVLKWWDENN</sequence>
<dbReference type="KEGG" id="pchm:VFPPC_13414"/>
<evidence type="ECO:0000313" key="1">
    <source>
        <dbReference type="EMBL" id="OAQ70771.1"/>
    </source>
</evidence>
<protein>
    <submittedName>
        <fullName evidence="1">Prenyltransferase-like domain-containing protein</fullName>
    </submittedName>
</protein>
<name>A0A179G083_METCM</name>
<dbReference type="Proteomes" id="UP000078397">
    <property type="component" value="Unassembled WGS sequence"/>
</dbReference>
<dbReference type="GeneID" id="28855185"/>
<accession>A0A179G083</accession>
<reference evidence="1 2" key="1">
    <citation type="journal article" date="2016" name="PLoS Pathog.">
        <title>Biosynthesis of antibiotic leucinostatins in bio-control fungus Purpureocillium lilacinum and their inhibition on phytophthora revealed by genome mining.</title>
        <authorList>
            <person name="Wang G."/>
            <person name="Liu Z."/>
            <person name="Lin R."/>
            <person name="Li E."/>
            <person name="Mao Z."/>
            <person name="Ling J."/>
            <person name="Yang Y."/>
            <person name="Yin W.B."/>
            <person name="Xie B."/>
        </authorList>
    </citation>
    <scope>NUCLEOTIDE SEQUENCE [LARGE SCALE GENOMIC DNA]</scope>
    <source>
        <strain evidence="1">170</strain>
    </source>
</reference>
<dbReference type="RefSeq" id="XP_018147308.1">
    <property type="nucleotide sequence ID" value="XM_018291191.1"/>
</dbReference>
<organism evidence="1 2">
    <name type="scientific">Pochonia chlamydosporia 170</name>
    <dbReference type="NCBI Taxonomy" id="1380566"/>
    <lineage>
        <taxon>Eukaryota</taxon>
        <taxon>Fungi</taxon>
        <taxon>Dikarya</taxon>
        <taxon>Ascomycota</taxon>
        <taxon>Pezizomycotina</taxon>
        <taxon>Sordariomycetes</taxon>
        <taxon>Hypocreomycetidae</taxon>
        <taxon>Hypocreales</taxon>
        <taxon>Clavicipitaceae</taxon>
        <taxon>Pochonia</taxon>
    </lineage>
</organism>
<dbReference type="OrthoDB" id="3467192at2759"/>
<dbReference type="SUPFAM" id="SSF48239">
    <property type="entry name" value="Terpenoid cyclases/Protein prenyltransferases"/>
    <property type="match status" value="1"/>
</dbReference>
<gene>
    <name evidence="1" type="ORF">VFPPC_13414</name>
</gene>
<keyword evidence="2" id="KW-1185">Reference proteome</keyword>
<dbReference type="GO" id="GO:0016740">
    <property type="term" value="F:transferase activity"/>
    <property type="evidence" value="ECO:0007669"/>
    <property type="project" value="UniProtKB-KW"/>
</dbReference>